<dbReference type="Proteomes" id="UP000030746">
    <property type="component" value="Unassembled WGS sequence"/>
</dbReference>
<dbReference type="OrthoDB" id="6055575at2759"/>
<keyword evidence="4" id="KW-1185">Reference proteome</keyword>
<evidence type="ECO:0000313" key="4">
    <source>
        <dbReference type="Proteomes" id="UP000030746"/>
    </source>
</evidence>
<keyword evidence="1" id="KW-0732">Signal</keyword>
<organism evidence="3 4">
    <name type="scientific">Lottia gigantea</name>
    <name type="common">Giant owl limpet</name>
    <dbReference type="NCBI Taxonomy" id="225164"/>
    <lineage>
        <taxon>Eukaryota</taxon>
        <taxon>Metazoa</taxon>
        <taxon>Spiralia</taxon>
        <taxon>Lophotrochozoa</taxon>
        <taxon>Mollusca</taxon>
        <taxon>Gastropoda</taxon>
        <taxon>Patellogastropoda</taxon>
        <taxon>Lottioidea</taxon>
        <taxon>Lottiidae</taxon>
        <taxon>Lottia</taxon>
    </lineage>
</organism>
<dbReference type="InterPro" id="IPR000742">
    <property type="entry name" value="EGF"/>
</dbReference>
<name>V4AKU8_LOTGI</name>
<dbReference type="EMBL" id="KB201304">
    <property type="protein sequence ID" value="ESO97762.1"/>
    <property type="molecule type" value="Genomic_DNA"/>
</dbReference>
<protein>
    <recommendedName>
        <fullName evidence="2">EGF-like domain-containing protein</fullName>
    </recommendedName>
</protein>
<dbReference type="OMA" id="RTILPCE"/>
<feature type="signal peptide" evidence="1">
    <location>
        <begin position="1"/>
        <end position="22"/>
    </location>
</feature>
<dbReference type="RefSeq" id="XP_009051612.1">
    <property type="nucleotide sequence ID" value="XM_009053364.1"/>
</dbReference>
<gene>
    <name evidence="3" type="ORF">LOTGIDRAFT_228332</name>
</gene>
<accession>V4AKU8</accession>
<dbReference type="HOGENOM" id="CLU_802367_0_0_1"/>
<reference evidence="3 4" key="1">
    <citation type="journal article" date="2013" name="Nature">
        <title>Insights into bilaterian evolution from three spiralian genomes.</title>
        <authorList>
            <person name="Simakov O."/>
            <person name="Marletaz F."/>
            <person name="Cho S.J."/>
            <person name="Edsinger-Gonzales E."/>
            <person name="Havlak P."/>
            <person name="Hellsten U."/>
            <person name="Kuo D.H."/>
            <person name="Larsson T."/>
            <person name="Lv J."/>
            <person name="Arendt D."/>
            <person name="Savage R."/>
            <person name="Osoegawa K."/>
            <person name="de Jong P."/>
            <person name="Grimwood J."/>
            <person name="Chapman J.A."/>
            <person name="Shapiro H."/>
            <person name="Aerts A."/>
            <person name="Otillar R.P."/>
            <person name="Terry A.Y."/>
            <person name="Boore J.L."/>
            <person name="Grigoriev I.V."/>
            <person name="Lindberg D.R."/>
            <person name="Seaver E.C."/>
            <person name="Weisblat D.A."/>
            <person name="Putnam N.H."/>
            <person name="Rokhsar D.S."/>
        </authorList>
    </citation>
    <scope>NUCLEOTIDE SEQUENCE [LARGE SCALE GENOMIC DNA]</scope>
</reference>
<dbReference type="KEGG" id="lgi:LOTGIDRAFT_228332"/>
<dbReference type="AlphaFoldDB" id="V4AKU8"/>
<feature type="chain" id="PRO_5004717289" description="EGF-like domain-containing protein" evidence="1">
    <location>
        <begin position="23"/>
        <end position="334"/>
    </location>
</feature>
<evidence type="ECO:0000259" key="2">
    <source>
        <dbReference type="PROSITE" id="PS01186"/>
    </source>
</evidence>
<evidence type="ECO:0000313" key="3">
    <source>
        <dbReference type="EMBL" id="ESO97762.1"/>
    </source>
</evidence>
<evidence type="ECO:0000256" key="1">
    <source>
        <dbReference type="SAM" id="SignalP"/>
    </source>
</evidence>
<proteinExistence type="predicted"/>
<dbReference type="PROSITE" id="PS01186">
    <property type="entry name" value="EGF_2"/>
    <property type="match status" value="1"/>
</dbReference>
<dbReference type="GeneID" id="20247624"/>
<feature type="domain" description="EGF-like" evidence="2">
    <location>
        <begin position="41"/>
        <end position="55"/>
    </location>
</feature>
<sequence>MRIWISLFGIGIVLINYNRVRGQPCQGAVCVPNASCVDNECRCDPGFTGEGRFLCEPTATRCVCAAYGDPHTIQYDTMNRATTQLLPCNYVYSIYATAGGCLITAVVETMERPGEPYKSFVSRTAITVLLGGVSQTVYLSGAGVQSNASNIIVTDTSVPGTVSIDIPQCLTKANFKPFGATAISAPKVGSGFLPNLCGNCDGMRNDIPPIFAAQPTRQERDIAFSLRNLANQQAATPEGSICTNLKASVALPNCASDAQLARATSVQNGCGAIFPNEVFLQCATTASLPSTAVYGAYRNCLNLYCSGNTAGACVIVAQLYAGLSCTPPPGYTCP</sequence>
<dbReference type="CTD" id="20247624"/>